<gene>
    <name evidence="1" type="ORF">OR214_00012</name>
</gene>
<dbReference type="GO" id="GO:0003677">
    <property type="term" value="F:DNA binding"/>
    <property type="evidence" value="ECO:0007669"/>
    <property type="project" value="InterPro"/>
</dbReference>
<protein>
    <recommendedName>
        <fullName evidence="3">HTH cro/C1-type domain-containing protein</fullName>
    </recommendedName>
</protein>
<dbReference type="Gene3D" id="1.10.260.40">
    <property type="entry name" value="lambda repressor-like DNA-binding domains"/>
    <property type="match status" value="1"/>
</dbReference>
<accession>R0CSR7</accession>
<evidence type="ECO:0008006" key="3">
    <source>
        <dbReference type="Google" id="ProtNLM"/>
    </source>
</evidence>
<name>R0CSR7_RALPI</name>
<dbReference type="Proteomes" id="UP000013280">
    <property type="component" value="Unassembled WGS sequence"/>
</dbReference>
<sequence length="68" mass="7463">MTTPTFLEAKAALDQLIALKLSQPEIARRSGVSQPTLSHLATGRRGKRTSFDVTKRLNDLLSEVRQAA</sequence>
<dbReference type="SUPFAM" id="SSF47413">
    <property type="entry name" value="lambda repressor-like DNA-binding domains"/>
    <property type="match status" value="1"/>
</dbReference>
<evidence type="ECO:0000313" key="2">
    <source>
        <dbReference type="Proteomes" id="UP000013280"/>
    </source>
</evidence>
<dbReference type="CDD" id="cd00093">
    <property type="entry name" value="HTH_XRE"/>
    <property type="match status" value="1"/>
</dbReference>
<dbReference type="Pfam" id="PF13560">
    <property type="entry name" value="HTH_31"/>
    <property type="match status" value="1"/>
</dbReference>
<dbReference type="InterPro" id="IPR010982">
    <property type="entry name" value="Lambda_DNA-bd_dom_sf"/>
</dbReference>
<organism evidence="1 2">
    <name type="scientific">Ralstonia pickettii OR214</name>
    <dbReference type="NCBI Taxonomy" id="1264675"/>
    <lineage>
        <taxon>Bacteria</taxon>
        <taxon>Pseudomonadati</taxon>
        <taxon>Pseudomonadota</taxon>
        <taxon>Betaproteobacteria</taxon>
        <taxon>Burkholderiales</taxon>
        <taxon>Burkholderiaceae</taxon>
        <taxon>Ralstonia</taxon>
    </lineage>
</organism>
<dbReference type="PATRIC" id="fig|1264675.3.peg.12"/>
<reference evidence="1 2" key="1">
    <citation type="journal article" date="2013" name="Genome Announc.">
        <title>Draft Genome Sequence for Ralstonia sp. Strain OR214, a Bacterium with Potential for Bioremediation.</title>
        <authorList>
            <person name="Utturkar S.M."/>
            <person name="Bollmann A."/>
            <person name="Brzoska R.M."/>
            <person name="Klingeman D.M."/>
            <person name="Epstein S.E."/>
            <person name="Palumbo A.V."/>
            <person name="Brown S.D."/>
        </authorList>
    </citation>
    <scope>NUCLEOTIDE SEQUENCE [LARGE SCALE GENOMIC DNA]</scope>
    <source>
        <strain evidence="1 2">OR214</strain>
    </source>
</reference>
<evidence type="ECO:0000313" key="1">
    <source>
        <dbReference type="EMBL" id="ENZ79596.1"/>
    </source>
</evidence>
<dbReference type="EMBL" id="APMQ01000001">
    <property type="protein sequence ID" value="ENZ79596.1"/>
    <property type="molecule type" value="Genomic_DNA"/>
</dbReference>
<proteinExistence type="predicted"/>
<dbReference type="RefSeq" id="WP_004625991.1">
    <property type="nucleotide sequence ID" value="NZ_APMQ01000001.1"/>
</dbReference>
<dbReference type="AlphaFoldDB" id="R0CSR7"/>
<comment type="caution">
    <text evidence="1">The sequence shown here is derived from an EMBL/GenBank/DDBJ whole genome shotgun (WGS) entry which is preliminary data.</text>
</comment>
<dbReference type="InterPro" id="IPR001387">
    <property type="entry name" value="Cro/C1-type_HTH"/>
</dbReference>